<evidence type="ECO:0000313" key="8">
    <source>
        <dbReference type="EMBL" id="EEQ86888.1"/>
    </source>
</evidence>
<evidence type="ECO:0000256" key="1">
    <source>
        <dbReference type="ARBA" id="ARBA00004477"/>
    </source>
</evidence>
<keyword evidence="3" id="KW-0256">Endoplasmic reticulum</keyword>
<feature type="transmembrane region" description="Helical" evidence="7">
    <location>
        <begin position="235"/>
        <end position="256"/>
    </location>
</feature>
<keyword evidence="5 7" id="KW-0472">Membrane</keyword>
<keyword evidence="4 7" id="KW-1133">Transmembrane helix</keyword>
<evidence type="ECO:0000313" key="9">
    <source>
        <dbReference type="Proteomes" id="UP000002039"/>
    </source>
</evidence>
<dbReference type="PANTHER" id="PTHR22911">
    <property type="entry name" value="ACYL-MALONYL CONDENSING ENZYME-RELATED"/>
    <property type="match status" value="1"/>
</dbReference>
<evidence type="ECO:0000256" key="7">
    <source>
        <dbReference type="SAM" id="Phobius"/>
    </source>
</evidence>
<name>A0ABP2ESW6_AJEDR</name>
<dbReference type="EMBL" id="EQ999974">
    <property type="protein sequence ID" value="EEQ86888.1"/>
    <property type="molecule type" value="Genomic_DNA"/>
</dbReference>
<dbReference type="PANTHER" id="PTHR22911:SF6">
    <property type="entry name" value="SOLUTE CARRIER FAMILY 35 MEMBER G1"/>
    <property type="match status" value="1"/>
</dbReference>
<accession>A0ABP2ESW6</accession>
<dbReference type="Proteomes" id="UP000002039">
    <property type="component" value="Unassembled WGS sequence"/>
</dbReference>
<evidence type="ECO:0000256" key="2">
    <source>
        <dbReference type="ARBA" id="ARBA00022692"/>
    </source>
</evidence>
<reference evidence="9" key="1">
    <citation type="journal article" date="2015" name="PLoS Genet.">
        <title>The dynamic genome and transcriptome of the human fungal pathogen Blastomyces and close relative Emmonsia.</title>
        <authorList>
            <person name="Munoz J.F."/>
            <person name="Gauthier G.M."/>
            <person name="Desjardins C.A."/>
            <person name="Gallo J.E."/>
            <person name="Holder J."/>
            <person name="Sullivan T.D."/>
            <person name="Marty A.J."/>
            <person name="Carmen J.C."/>
            <person name="Chen Z."/>
            <person name="Ding L."/>
            <person name="Gujja S."/>
            <person name="Magrini V."/>
            <person name="Misas E."/>
            <person name="Mitreva M."/>
            <person name="Priest M."/>
            <person name="Saif S."/>
            <person name="Whiston E.A."/>
            <person name="Young S."/>
            <person name="Zeng Q."/>
            <person name="Goldman W.E."/>
            <person name="Mardis E.R."/>
            <person name="Taylor J.W."/>
            <person name="McEwen J.G."/>
            <person name="Clay O.K."/>
            <person name="Klein B.S."/>
            <person name="Cuomo C.A."/>
        </authorList>
    </citation>
    <scope>NUCLEOTIDE SEQUENCE [LARGE SCALE GENOMIC DNA]</scope>
    <source>
        <strain evidence="9">ER-3 / ATCC MYA-2586</strain>
    </source>
</reference>
<feature type="compositionally biased region" description="Polar residues" evidence="6">
    <location>
        <begin position="114"/>
        <end position="126"/>
    </location>
</feature>
<feature type="transmembrane region" description="Helical" evidence="7">
    <location>
        <begin position="335"/>
        <end position="358"/>
    </location>
</feature>
<evidence type="ECO:0000256" key="5">
    <source>
        <dbReference type="ARBA" id="ARBA00023136"/>
    </source>
</evidence>
<feature type="region of interest" description="Disordered" evidence="6">
    <location>
        <begin position="529"/>
        <end position="612"/>
    </location>
</feature>
<evidence type="ECO:0000256" key="4">
    <source>
        <dbReference type="ARBA" id="ARBA00022989"/>
    </source>
</evidence>
<feature type="transmembrane region" description="Helical" evidence="7">
    <location>
        <begin position="506"/>
        <end position="524"/>
    </location>
</feature>
<dbReference type="RefSeq" id="XP_045274336.1">
    <property type="nucleotide sequence ID" value="XM_045417558.1"/>
</dbReference>
<evidence type="ECO:0000256" key="3">
    <source>
        <dbReference type="ARBA" id="ARBA00022824"/>
    </source>
</evidence>
<protein>
    <recommendedName>
        <fullName evidence="10">EamA domain-containing protein</fullName>
    </recommendedName>
</protein>
<dbReference type="InterPro" id="IPR037185">
    <property type="entry name" value="EmrE-like"/>
</dbReference>
<keyword evidence="2 7" id="KW-0812">Transmembrane</keyword>
<feature type="transmembrane region" description="Helical" evidence="7">
    <location>
        <begin position="262"/>
        <end position="280"/>
    </location>
</feature>
<evidence type="ECO:0000256" key="6">
    <source>
        <dbReference type="SAM" id="MobiDB-lite"/>
    </source>
</evidence>
<evidence type="ECO:0008006" key="10">
    <source>
        <dbReference type="Google" id="ProtNLM"/>
    </source>
</evidence>
<proteinExistence type="predicted"/>
<feature type="compositionally biased region" description="Acidic residues" evidence="6">
    <location>
        <begin position="579"/>
        <end position="597"/>
    </location>
</feature>
<feature type="region of interest" description="Disordered" evidence="6">
    <location>
        <begin position="88"/>
        <end position="149"/>
    </location>
</feature>
<comment type="subcellular location">
    <subcellularLocation>
        <location evidence="1">Endoplasmic reticulum membrane</location>
        <topology evidence="1">Multi-pass membrane protein</topology>
    </subcellularLocation>
</comment>
<feature type="region of interest" description="Disordered" evidence="6">
    <location>
        <begin position="45"/>
        <end position="75"/>
    </location>
</feature>
<dbReference type="SUPFAM" id="SSF103481">
    <property type="entry name" value="Multidrug resistance efflux transporter EmrE"/>
    <property type="match status" value="1"/>
</dbReference>
<feature type="transmembrane region" description="Helical" evidence="7">
    <location>
        <begin position="292"/>
        <end position="315"/>
    </location>
</feature>
<sequence>MPAHPIESWAAAGCSSSLEHQLPDSSSVDEQCPQAEEDIITVIEQAHSEPLPSKQAHAEQTYAEEDEELQSSSSRPCTVIAAVAPSPSIRSHSCPADALLPSHTTTTTTPPPTHNNDVSGSQSTLAHRSPPASCEPPRGASSEDKRSTVVQSWRRKLRHTWLMSKGMVMVMLAQFFGSSMNVMTRTLQLDGSHGKGMHPFQILFARMGMTVLLSFLYMLYARVPHPFGIRSIRPLLLLRGVSGFIGVFGLYYSLLYLALSEATVLTFLAPIGSCYACSLTMPNETFTRRQQLAALSSLVVVVLIARPRVVVSWASPAPRSPTPPSASSGNARTPLVSVTYFSGITTIISLLGVALIPAISFRLPGNMAELLLLLGLGTCGFLLQFLLTAGLSYVPPPSVMEEREKEVGGVLGGENAGVGVGVGVGGGGGRDVDVEQDGVVGEVGEGAREGGEEAAQRGSSEVMKKEENAKPSSSTHGSKATSMVYTQMLFALLYDKLVFNATPSPVSWAGSAIILASAIYVALVKERGKEKDGSGGGAIEAQGEGEGSKHTRSWNAEDVRLAEAEAEAEVEEGRGLLADYDDDDDDDDDYDDYDFDNDNVGGGNGNGNGNGR</sequence>
<feature type="transmembrane region" description="Helical" evidence="7">
    <location>
        <begin position="162"/>
        <end position="183"/>
    </location>
</feature>
<feature type="transmembrane region" description="Helical" evidence="7">
    <location>
        <begin position="370"/>
        <end position="394"/>
    </location>
</feature>
<feature type="compositionally biased region" description="Basic and acidic residues" evidence="6">
    <location>
        <begin position="445"/>
        <end position="455"/>
    </location>
</feature>
<keyword evidence="9" id="KW-1185">Reference proteome</keyword>
<dbReference type="GeneID" id="69024515"/>
<feature type="compositionally biased region" description="Gly residues" evidence="6">
    <location>
        <begin position="600"/>
        <end position="612"/>
    </location>
</feature>
<gene>
    <name evidence="8" type="ORF">BDCG_02008</name>
</gene>
<organism evidence="8 9">
    <name type="scientific">Ajellomyces dermatitidis (strain ER-3 / ATCC MYA-2586)</name>
    <name type="common">Blastomyces dermatitidis</name>
    <dbReference type="NCBI Taxonomy" id="559297"/>
    <lineage>
        <taxon>Eukaryota</taxon>
        <taxon>Fungi</taxon>
        <taxon>Dikarya</taxon>
        <taxon>Ascomycota</taxon>
        <taxon>Pezizomycotina</taxon>
        <taxon>Eurotiomycetes</taxon>
        <taxon>Eurotiomycetidae</taxon>
        <taxon>Onygenales</taxon>
        <taxon>Ajellomycetaceae</taxon>
        <taxon>Blastomyces</taxon>
    </lineage>
</organism>
<feature type="region of interest" description="Disordered" evidence="6">
    <location>
        <begin position="443"/>
        <end position="478"/>
    </location>
</feature>
<feature type="transmembrane region" description="Helical" evidence="7">
    <location>
        <begin position="203"/>
        <end position="223"/>
    </location>
</feature>